<keyword evidence="4" id="KW-0808">Transferase</keyword>
<comment type="caution">
    <text evidence="8">The sequence shown here is derived from an EMBL/GenBank/DDBJ whole genome shotgun (WGS) entry which is preliminary data.</text>
</comment>
<dbReference type="GO" id="GO:0009401">
    <property type="term" value="P:phosphoenolpyruvate-dependent sugar phosphotransferase system"/>
    <property type="evidence" value="ECO:0007669"/>
    <property type="project" value="UniProtKB-KW"/>
</dbReference>
<dbReference type="GO" id="GO:0016301">
    <property type="term" value="F:kinase activity"/>
    <property type="evidence" value="ECO:0007669"/>
    <property type="project" value="UniProtKB-KW"/>
</dbReference>
<proteinExistence type="predicted"/>
<evidence type="ECO:0000256" key="1">
    <source>
        <dbReference type="ARBA" id="ARBA00004496"/>
    </source>
</evidence>
<organism evidence="8">
    <name type="scientific">Serratia fonticola</name>
    <dbReference type="NCBI Taxonomy" id="47917"/>
    <lineage>
        <taxon>Bacteria</taxon>
        <taxon>Pseudomonadati</taxon>
        <taxon>Pseudomonadota</taxon>
        <taxon>Gammaproteobacteria</taxon>
        <taxon>Enterobacterales</taxon>
        <taxon>Yersiniaceae</taxon>
        <taxon>Serratia</taxon>
    </lineage>
</organism>
<dbReference type="GO" id="GO:0005737">
    <property type="term" value="C:cytoplasm"/>
    <property type="evidence" value="ECO:0007669"/>
    <property type="project" value="UniProtKB-SubCell"/>
</dbReference>
<evidence type="ECO:0000259" key="7">
    <source>
        <dbReference type="PROSITE" id="PS51094"/>
    </source>
</evidence>
<dbReference type="CDD" id="cd00211">
    <property type="entry name" value="PTS_IIA_fru"/>
    <property type="match status" value="1"/>
</dbReference>
<dbReference type="SUPFAM" id="SSF55804">
    <property type="entry name" value="Phoshotransferase/anion transport protein"/>
    <property type="match status" value="1"/>
</dbReference>
<reference evidence="8" key="1">
    <citation type="submission" date="2019-06" db="EMBL/GenBank/DDBJ databases">
        <authorList>
            <person name="Deangelis K."/>
            <person name="Huntemann M."/>
            <person name="Clum A."/>
            <person name="Pillay M."/>
            <person name="Palaniappan K."/>
            <person name="Varghese N."/>
            <person name="Mikhailova N."/>
            <person name="Stamatis D."/>
            <person name="Reddy T."/>
            <person name="Daum C."/>
            <person name="Shapiro N."/>
            <person name="Ivanova N."/>
            <person name="Kyrpides N."/>
            <person name="Woyke T."/>
        </authorList>
    </citation>
    <scope>NUCLEOTIDE SEQUENCE [LARGE SCALE GENOMIC DNA]</scope>
    <source>
        <strain evidence="8">128R</strain>
    </source>
</reference>
<dbReference type="AlphaFoldDB" id="A0A542BSC1"/>
<keyword evidence="6" id="KW-0418">Kinase</keyword>
<keyword evidence="5" id="KW-0598">Phosphotransferase system</keyword>
<dbReference type="PANTHER" id="PTHR36203">
    <property type="entry name" value="ASCORBATE-SPECIFIC PTS SYSTEM EIIA COMPONENT"/>
    <property type="match status" value="1"/>
</dbReference>
<evidence type="ECO:0000256" key="5">
    <source>
        <dbReference type="ARBA" id="ARBA00022683"/>
    </source>
</evidence>
<keyword evidence="2" id="KW-0813">Transport</keyword>
<dbReference type="PROSITE" id="PS51094">
    <property type="entry name" value="PTS_EIIA_TYPE_2"/>
    <property type="match status" value="1"/>
</dbReference>
<sequence>MLNDWLKADHIQLCEEVADWQAAVTLSAQPLLQRGVITDNYLAAIFRQHQALGPYFVLAPGIAMPHARPEEGANALGLSLLKINQGVHFHSEDNDPVFVVVMLSAPDSSSHIELISQLAELFSDSEAMEKLFQAESKQHIEDVIAHY</sequence>
<dbReference type="OrthoDB" id="1634238at2"/>
<evidence type="ECO:0000256" key="4">
    <source>
        <dbReference type="ARBA" id="ARBA00022679"/>
    </source>
</evidence>
<keyword evidence="3" id="KW-0963">Cytoplasm</keyword>
<protein>
    <submittedName>
        <fullName evidence="8">PTS system IIA component (L-Asc family)</fullName>
    </submittedName>
</protein>
<dbReference type="InterPro" id="IPR051351">
    <property type="entry name" value="Ascorbate-PTS_EIIA_comp"/>
</dbReference>
<dbReference type="InterPro" id="IPR002178">
    <property type="entry name" value="PTS_EIIA_type-2_dom"/>
</dbReference>
<dbReference type="InterPro" id="IPR016152">
    <property type="entry name" value="PTrfase/Anion_transptr"/>
</dbReference>
<dbReference type="PANTHER" id="PTHR36203:SF4">
    <property type="entry name" value="MANNITOL-SPECIFIC CRYPTIC PHOSPHOTRANSFERASE ENZYME IIA COMPONENT"/>
    <property type="match status" value="1"/>
</dbReference>
<comment type="subcellular location">
    <subcellularLocation>
        <location evidence="1">Cytoplasm</location>
    </subcellularLocation>
</comment>
<evidence type="ECO:0000313" key="8">
    <source>
        <dbReference type="EMBL" id="TVZ71056.1"/>
    </source>
</evidence>
<evidence type="ECO:0000256" key="2">
    <source>
        <dbReference type="ARBA" id="ARBA00022448"/>
    </source>
</evidence>
<accession>A0A542BSC1</accession>
<dbReference type="Gene3D" id="3.40.930.10">
    <property type="entry name" value="Mannitol-specific EII, Chain A"/>
    <property type="match status" value="1"/>
</dbReference>
<dbReference type="Pfam" id="PF00359">
    <property type="entry name" value="PTS_EIIA_2"/>
    <property type="match status" value="1"/>
</dbReference>
<dbReference type="EMBL" id="VISQ01000001">
    <property type="protein sequence ID" value="TVZ71056.1"/>
    <property type="molecule type" value="Genomic_DNA"/>
</dbReference>
<name>A0A542BSC1_SERFO</name>
<evidence type="ECO:0000256" key="3">
    <source>
        <dbReference type="ARBA" id="ARBA00022490"/>
    </source>
</evidence>
<evidence type="ECO:0000256" key="6">
    <source>
        <dbReference type="ARBA" id="ARBA00022777"/>
    </source>
</evidence>
<gene>
    <name evidence="8" type="ORF">FHU10_3662</name>
</gene>
<feature type="domain" description="PTS EIIA type-2" evidence="7">
    <location>
        <begin position="4"/>
        <end position="147"/>
    </location>
</feature>
<reference evidence="8" key="2">
    <citation type="submission" date="2019-08" db="EMBL/GenBank/DDBJ databases">
        <title>Investigation of anaerobic lignin degradation for improved lignocellulosic biofuels.</title>
        <authorList>
            <person name="Deangelis K.PhD."/>
        </authorList>
    </citation>
    <scope>NUCLEOTIDE SEQUENCE [LARGE SCALE GENOMIC DNA]</scope>
    <source>
        <strain evidence="8">128R</strain>
    </source>
</reference>